<evidence type="ECO:0000313" key="3">
    <source>
        <dbReference type="EMBL" id="CAF3684944.1"/>
    </source>
</evidence>
<comment type="caution">
    <text evidence="1">The sequence shown here is derived from an EMBL/GenBank/DDBJ whole genome shotgun (WGS) entry which is preliminary data.</text>
</comment>
<gene>
    <name evidence="1" type="ORF">IZO911_LOCUS36198</name>
    <name evidence="3" type="ORF">KXQ929_LOCUS9936</name>
    <name evidence="2" type="ORF">VCS650_LOCUS39340</name>
</gene>
<organism evidence="1 4">
    <name type="scientific">Adineta steineri</name>
    <dbReference type="NCBI Taxonomy" id="433720"/>
    <lineage>
        <taxon>Eukaryota</taxon>
        <taxon>Metazoa</taxon>
        <taxon>Spiralia</taxon>
        <taxon>Gnathifera</taxon>
        <taxon>Rotifera</taxon>
        <taxon>Eurotatoria</taxon>
        <taxon>Bdelloidea</taxon>
        <taxon>Adinetida</taxon>
        <taxon>Adinetidae</taxon>
        <taxon>Adineta</taxon>
    </lineage>
</organism>
<dbReference type="Proteomes" id="UP000663891">
    <property type="component" value="Unassembled WGS sequence"/>
</dbReference>
<name>A0A815GLZ5_9BILA</name>
<dbReference type="EMBL" id="CAJNON010001288">
    <property type="protein sequence ID" value="CAF1448705.1"/>
    <property type="molecule type" value="Genomic_DNA"/>
</dbReference>
<proteinExistence type="predicted"/>
<evidence type="ECO:0000313" key="1">
    <source>
        <dbReference type="EMBL" id="CAF1340411.1"/>
    </source>
</evidence>
<dbReference type="EMBL" id="CAJNOE010000822">
    <property type="protein sequence ID" value="CAF1340411.1"/>
    <property type="molecule type" value="Genomic_DNA"/>
</dbReference>
<dbReference type="Proteomes" id="UP000663868">
    <property type="component" value="Unassembled WGS sequence"/>
</dbReference>
<dbReference type="OrthoDB" id="10050738at2759"/>
<reference evidence="1" key="1">
    <citation type="submission" date="2021-02" db="EMBL/GenBank/DDBJ databases">
        <authorList>
            <person name="Nowell W R."/>
        </authorList>
    </citation>
    <scope>NUCLEOTIDE SEQUENCE</scope>
</reference>
<evidence type="ECO:0000313" key="2">
    <source>
        <dbReference type="EMBL" id="CAF1448705.1"/>
    </source>
</evidence>
<dbReference type="Proteomes" id="UP000663860">
    <property type="component" value="Unassembled WGS sequence"/>
</dbReference>
<sequence length="283" mass="33314">MYDSSKNILSKKNEINKSFCREIIFHGKEILSYCTTSSLHLNEKNNQTLSCLSVKDIVSVYFPWSSIEKFIQICGKKRITRFKPDKSTDYDSSLRLVNIQELENHWSFIIKELLPNTQTNNDYQSNQLEKDKLLDESSSIDIPKLSKSNEIFVSNVNVEQEKESIELSLKENVIDKYLPNNNENLHLLNLTENGKTINDCLNTIQQDISLENQQDLSIINEEKNLSNKKKLKRRRRQIRLTSYSAKQKRKKYLKKLSIEQFWMKKYSIEPFSIRINRCQSSED</sequence>
<evidence type="ECO:0000313" key="4">
    <source>
        <dbReference type="Proteomes" id="UP000663860"/>
    </source>
</evidence>
<dbReference type="AlphaFoldDB" id="A0A815GLZ5"/>
<dbReference type="EMBL" id="CAJOBB010000462">
    <property type="protein sequence ID" value="CAF3684944.1"/>
    <property type="molecule type" value="Genomic_DNA"/>
</dbReference>
<protein>
    <submittedName>
        <fullName evidence="1">Uncharacterized protein</fullName>
    </submittedName>
</protein>
<accession>A0A815GLZ5</accession>